<reference evidence="1 2" key="1">
    <citation type="submission" date="2023-07" db="EMBL/GenBank/DDBJ databases">
        <title>Alkalimonas sp., MEB108 novel, alkaliphilic bacterium isolated from Lonar Lake, India.</title>
        <authorList>
            <person name="Joshi A."/>
            <person name="Thite S."/>
        </authorList>
    </citation>
    <scope>NUCLEOTIDE SEQUENCE [LARGE SCALE GENOMIC DNA]</scope>
    <source>
        <strain evidence="1 2">MEB108</strain>
    </source>
</reference>
<comment type="caution">
    <text evidence="1">The sequence shown here is derived from an EMBL/GenBank/DDBJ whole genome shotgun (WGS) entry which is preliminary data.</text>
</comment>
<dbReference type="RefSeq" id="WP_330129942.1">
    <property type="nucleotide sequence ID" value="NZ_JAUHLI010000018.1"/>
</dbReference>
<sequence length="307" mass="33695">MSSQLENLSGPQLGPILGATLVTANLERVRQAYCQQLGFSLVREARVSPQLADFWQAPACADQPMLILAAANGDAWLRVIQMPSEQDIQPVQPLKRQGWMALEVNVADVEAVRHTIQTDEFAIIGEPAYLQISDAIKAMQLIGPAEEVSYLTEVQRPVPPFQLPQTNSFSGSLFIPVLAVPDRQQAVDFYQQLNQAEPALLFDTKITVLNKAWQRPIEHQYPVATLQLAGNSLFEIDQLPEAEPLQTATGQLPSGIAMISCITRDLDGIAKRMNATIHSLDDPYYPASRAILLKGSAGELIELVQAC</sequence>
<dbReference type="EMBL" id="JAUHLI010000018">
    <property type="protein sequence ID" value="MEE2002897.1"/>
    <property type="molecule type" value="Genomic_DNA"/>
</dbReference>
<dbReference type="SUPFAM" id="SSF54593">
    <property type="entry name" value="Glyoxalase/Bleomycin resistance protein/Dihydroxybiphenyl dioxygenase"/>
    <property type="match status" value="2"/>
</dbReference>
<evidence type="ECO:0000313" key="1">
    <source>
        <dbReference type="EMBL" id="MEE2002897.1"/>
    </source>
</evidence>
<dbReference type="InterPro" id="IPR029068">
    <property type="entry name" value="Glyas_Bleomycin-R_OHBP_Dase"/>
</dbReference>
<accession>A0ABU7J993</accession>
<gene>
    <name evidence="1" type="ORF">QWY20_15680</name>
</gene>
<name>A0ABU7J993_9GAMM</name>
<dbReference type="Proteomes" id="UP001336314">
    <property type="component" value="Unassembled WGS sequence"/>
</dbReference>
<protein>
    <recommendedName>
        <fullName evidence="3">Glyoxalase/bleomycin resistance protein/dioxygenase</fullName>
    </recommendedName>
</protein>
<organism evidence="1 2">
    <name type="scientific">Alkalimonas cellulosilytica</name>
    <dbReference type="NCBI Taxonomy" id="3058395"/>
    <lineage>
        <taxon>Bacteria</taxon>
        <taxon>Pseudomonadati</taxon>
        <taxon>Pseudomonadota</taxon>
        <taxon>Gammaproteobacteria</taxon>
        <taxon>Alkalimonas</taxon>
    </lineage>
</organism>
<evidence type="ECO:0000313" key="2">
    <source>
        <dbReference type="Proteomes" id="UP001336314"/>
    </source>
</evidence>
<evidence type="ECO:0008006" key="3">
    <source>
        <dbReference type="Google" id="ProtNLM"/>
    </source>
</evidence>
<proteinExistence type="predicted"/>
<dbReference type="Gene3D" id="3.10.180.10">
    <property type="entry name" value="2,3-Dihydroxybiphenyl 1,2-Dioxygenase, domain 1"/>
    <property type="match status" value="2"/>
</dbReference>
<keyword evidence="2" id="KW-1185">Reference proteome</keyword>